<accession>L0B1A4</accession>
<comment type="subcellular location">
    <subcellularLocation>
        <location evidence="1">Membrane</location>
    </subcellularLocation>
</comment>
<name>L0B1A4_THEEQ</name>
<feature type="transmembrane region" description="Helical" evidence="6">
    <location>
        <begin position="32"/>
        <end position="51"/>
    </location>
</feature>
<dbReference type="EMBL" id="CP001670">
    <property type="protein sequence ID" value="AFZ81293.1"/>
    <property type="molecule type" value="Genomic_DNA"/>
</dbReference>
<dbReference type="OrthoDB" id="10415228at2759"/>
<gene>
    <name evidence="7" type="ORF">BEWA_007020</name>
</gene>
<evidence type="ECO:0000256" key="6">
    <source>
        <dbReference type="SAM" id="Phobius"/>
    </source>
</evidence>
<organism evidence="7 8">
    <name type="scientific">Theileria equi strain WA</name>
    <dbReference type="NCBI Taxonomy" id="1537102"/>
    <lineage>
        <taxon>Eukaryota</taxon>
        <taxon>Sar</taxon>
        <taxon>Alveolata</taxon>
        <taxon>Apicomplexa</taxon>
        <taxon>Aconoidasida</taxon>
        <taxon>Piroplasmida</taxon>
        <taxon>Theileriidae</taxon>
        <taxon>Theileria</taxon>
    </lineage>
</organism>
<dbReference type="InterPro" id="IPR044890">
    <property type="entry name" value="TMEM14_sf"/>
</dbReference>
<keyword evidence="4 6" id="KW-1133">Transmembrane helix</keyword>
<dbReference type="RefSeq" id="XP_004830959.1">
    <property type="nucleotide sequence ID" value="XM_004830902.1"/>
</dbReference>
<keyword evidence="8" id="KW-1185">Reference proteome</keyword>
<dbReference type="eggNOG" id="ENOG502QWU9">
    <property type="taxonomic scope" value="Eukaryota"/>
</dbReference>
<dbReference type="TCDB" id="2.A.126.1.17">
    <property type="family name" value="the fatty acid exporter (fax) family"/>
</dbReference>
<proteinExistence type="inferred from homology"/>
<protein>
    <submittedName>
        <fullName evidence="7">Membrane protein, putative</fullName>
    </submittedName>
</protein>
<feature type="transmembrane region" description="Helical" evidence="6">
    <location>
        <begin position="91"/>
        <end position="110"/>
    </location>
</feature>
<keyword evidence="3 6" id="KW-0812">Transmembrane</keyword>
<dbReference type="Pfam" id="PF03647">
    <property type="entry name" value="Tmemb_14"/>
    <property type="match status" value="1"/>
</dbReference>
<dbReference type="Proteomes" id="UP000031512">
    <property type="component" value="Chromosome 3"/>
</dbReference>
<evidence type="ECO:0000313" key="8">
    <source>
        <dbReference type="Proteomes" id="UP000031512"/>
    </source>
</evidence>
<dbReference type="InterPro" id="IPR005349">
    <property type="entry name" value="TMEM14"/>
</dbReference>
<dbReference type="KEGG" id="beq:BEWA_007020"/>
<dbReference type="GO" id="GO:0016020">
    <property type="term" value="C:membrane"/>
    <property type="evidence" value="ECO:0007669"/>
    <property type="project" value="UniProtKB-SubCell"/>
</dbReference>
<feature type="transmembrane region" description="Helical" evidence="6">
    <location>
        <begin position="6"/>
        <end position="25"/>
    </location>
</feature>
<evidence type="ECO:0000256" key="2">
    <source>
        <dbReference type="ARBA" id="ARBA00007590"/>
    </source>
</evidence>
<dbReference type="AlphaFoldDB" id="L0B1A4"/>
<dbReference type="VEuPathDB" id="PiroplasmaDB:BEWA_007020"/>
<evidence type="ECO:0000256" key="1">
    <source>
        <dbReference type="ARBA" id="ARBA00004370"/>
    </source>
</evidence>
<evidence type="ECO:0000313" key="7">
    <source>
        <dbReference type="EMBL" id="AFZ81293.1"/>
    </source>
</evidence>
<reference evidence="7 8" key="1">
    <citation type="journal article" date="2012" name="BMC Genomics">
        <title>Comparative genomic analysis and phylogenetic position of Theileria equi.</title>
        <authorList>
            <person name="Kappmeyer L.S."/>
            <person name="Thiagarajan M."/>
            <person name="Herndon D.R."/>
            <person name="Ramsay J.D."/>
            <person name="Caler E."/>
            <person name="Djikeng A."/>
            <person name="Gillespie J.J."/>
            <person name="Lau A.O."/>
            <person name="Roalson E.H."/>
            <person name="Silva J.C."/>
            <person name="Silva M.G."/>
            <person name="Suarez C.E."/>
            <person name="Ueti M.W."/>
            <person name="Nene V.M."/>
            <person name="Mealey R.H."/>
            <person name="Knowles D.P."/>
            <person name="Brayton K.A."/>
        </authorList>
    </citation>
    <scope>NUCLEOTIDE SEQUENCE [LARGE SCALE GENOMIC DNA]</scope>
    <source>
        <strain evidence="7 8">WA</strain>
    </source>
</reference>
<evidence type="ECO:0000256" key="5">
    <source>
        <dbReference type="ARBA" id="ARBA00023136"/>
    </source>
</evidence>
<sequence>MPCLIVLPAALSALFFFVGGITAFVRKHSKRSLLLSSVVSAAFAAASYLLVVKPHEYVGFCVALGVSLFAFLLGSCMLYISTGENLLRKRVACLVFSFGLFSSGFYYAFILSKVYALPTSVVYTKIAAE</sequence>
<evidence type="ECO:0000256" key="4">
    <source>
        <dbReference type="ARBA" id="ARBA00022989"/>
    </source>
</evidence>
<comment type="similarity">
    <text evidence="2">Belongs to the TMEM14 family.</text>
</comment>
<dbReference type="Gene3D" id="1.10.10.1740">
    <property type="entry name" value="Transmembrane protein 14-like"/>
    <property type="match status" value="1"/>
</dbReference>
<dbReference type="GeneID" id="15805535"/>
<evidence type="ECO:0000256" key="3">
    <source>
        <dbReference type="ARBA" id="ARBA00022692"/>
    </source>
</evidence>
<feature type="transmembrane region" description="Helical" evidence="6">
    <location>
        <begin position="57"/>
        <end position="79"/>
    </location>
</feature>
<keyword evidence="5 6" id="KW-0472">Membrane</keyword>